<comment type="caution">
    <text evidence="1">The sequence shown here is derived from an EMBL/GenBank/DDBJ whole genome shotgun (WGS) entry which is preliminary data.</text>
</comment>
<evidence type="ECO:0000313" key="1">
    <source>
        <dbReference type="EMBL" id="TYP66865.1"/>
    </source>
</evidence>
<organism evidence="1 2">
    <name type="scientific">Stutzerimonas stutzeri</name>
    <name type="common">Pseudomonas stutzeri</name>
    <dbReference type="NCBI Taxonomy" id="316"/>
    <lineage>
        <taxon>Bacteria</taxon>
        <taxon>Pseudomonadati</taxon>
        <taxon>Pseudomonadota</taxon>
        <taxon>Gammaproteobacteria</taxon>
        <taxon>Pseudomonadales</taxon>
        <taxon>Pseudomonadaceae</taxon>
        <taxon>Stutzerimonas</taxon>
    </lineage>
</organism>
<proteinExistence type="predicted"/>
<reference evidence="1 2" key="1">
    <citation type="submission" date="2019-07" db="EMBL/GenBank/DDBJ databases">
        <title>Deep subsurface shale carbon reservoir microbial communities from Ohio and West Virginia, USA.</title>
        <authorList>
            <person name="Wrighton K."/>
        </authorList>
    </citation>
    <scope>NUCLEOTIDE SEQUENCE [LARGE SCALE GENOMIC DNA]</scope>
    <source>
        <strain evidence="1 2">NP_8Ht</strain>
    </source>
</reference>
<gene>
    <name evidence="1" type="ORF">A9A72_120190</name>
</gene>
<dbReference type="Proteomes" id="UP000324282">
    <property type="component" value="Unassembled WGS sequence"/>
</dbReference>
<dbReference type="RefSeq" id="WP_262366609.1">
    <property type="nucleotide sequence ID" value="NZ_VNHQ01000010.1"/>
</dbReference>
<dbReference type="EMBL" id="VNHQ01000010">
    <property type="protein sequence ID" value="TYP66865.1"/>
    <property type="molecule type" value="Genomic_DNA"/>
</dbReference>
<protein>
    <submittedName>
        <fullName evidence="1">Uncharacterized protein</fullName>
    </submittedName>
</protein>
<sequence length="44" mass="4753">MFDKQPPEGGPQLFTGKSRGANWVAQYSSGLLDAIYMPDCESGC</sequence>
<accession>A0A5S5BIH6</accession>
<dbReference type="AlphaFoldDB" id="A0A5S5BIH6"/>
<evidence type="ECO:0000313" key="2">
    <source>
        <dbReference type="Proteomes" id="UP000324282"/>
    </source>
</evidence>
<name>A0A5S5BIH6_STUST</name>